<reference evidence="1" key="1">
    <citation type="submission" date="2023-07" db="EMBL/GenBank/DDBJ databases">
        <title>Chromosome-level genome assembly of Artemia franciscana.</title>
        <authorList>
            <person name="Jo E."/>
        </authorList>
    </citation>
    <scope>NUCLEOTIDE SEQUENCE</scope>
    <source>
        <tissue evidence="1">Whole body</tissue>
    </source>
</reference>
<sequence length="148" mass="16346">MDFSDITAEELLAVTVRRAANEQRLIAGMLDCFETLMDADNVVACIIQDDIEIGLVPLLISAFCMENGLALIKTRNFFNLLQVCQRKKIGSLVKSRKKLTRMASDFCEIENQGPITCLLVLNPSTETSLKSEAAIFDKILKLQCASTG</sequence>
<protein>
    <submittedName>
        <fullName evidence="1">Uncharacterized protein</fullName>
    </submittedName>
</protein>
<proteinExistence type="predicted"/>
<dbReference type="EMBL" id="JAVRJZ010000005">
    <property type="protein sequence ID" value="KAK2722683.1"/>
    <property type="molecule type" value="Genomic_DNA"/>
</dbReference>
<dbReference type="AlphaFoldDB" id="A0AA88L8S6"/>
<keyword evidence="2" id="KW-1185">Reference proteome</keyword>
<gene>
    <name evidence="1" type="ORF">QYM36_003014</name>
</gene>
<dbReference type="Proteomes" id="UP001187531">
    <property type="component" value="Unassembled WGS sequence"/>
</dbReference>
<comment type="caution">
    <text evidence="1">The sequence shown here is derived from an EMBL/GenBank/DDBJ whole genome shotgun (WGS) entry which is preliminary data.</text>
</comment>
<organism evidence="1 2">
    <name type="scientific">Artemia franciscana</name>
    <name type="common">Brine shrimp</name>
    <name type="synonym">Artemia sanfranciscana</name>
    <dbReference type="NCBI Taxonomy" id="6661"/>
    <lineage>
        <taxon>Eukaryota</taxon>
        <taxon>Metazoa</taxon>
        <taxon>Ecdysozoa</taxon>
        <taxon>Arthropoda</taxon>
        <taxon>Crustacea</taxon>
        <taxon>Branchiopoda</taxon>
        <taxon>Anostraca</taxon>
        <taxon>Artemiidae</taxon>
        <taxon>Artemia</taxon>
    </lineage>
</organism>
<evidence type="ECO:0000313" key="2">
    <source>
        <dbReference type="Proteomes" id="UP001187531"/>
    </source>
</evidence>
<dbReference type="Gene3D" id="3.30.1330.30">
    <property type="match status" value="1"/>
</dbReference>
<dbReference type="InterPro" id="IPR029064">
    <property type="entry name" value="Ribosomal_eL30-like_sf"/>
</dbReference>
<name>A0AA88L8S6_ARTSF</name>
<evidence type="ECO:0000313" key="1">
    <source>
        <dbReference type="EMBL" id="KAK2722683.1"/>
    </source>
</evidence>
<accession>A0AA88L8S6</accession>